<dbReference type="EMBL" id="AOMT01000028">
    <property type="protein sequence ID" value="KDN24666.1"/>
    <property type="molecule type" value="Genomic_DNA"/>
</dbReference>
<reference evidence="4 5" key="1">
    <citation type="journal article" date="2014" name="Genome Announc.">
        <title>Draft Genome Sequence of Moraxella bovoculi Strain 237T (ATCC BAA-1259T) Isolated from a Calf with Infectious Bovine Keratoconjunctivitis.</title>
        <authorList>
            <person name="Calcutt M.J."/>
            <person name="Foecking M.F."/>
            <person name="Martin N.T."/>
            <person name="Mhlanga-Mutangadura T."/>
            <person name="Reilly T.J."/>
        </authorList>
    </citation>
    <scope>NUCLEOTIDE SEQUENCE [LARGE SCALE GENOMIC DNA]</scope>
    <source>
        <strain evidence="4 5">237</strain>
    </source>
</reference>
<dbReference type="PRINTS" id="PR01346">
    <property type="entry name" value="HELNAPAPROT"/>
</dbReference>
<dbReference type="CDD" id="cd01043">
    <property type="entry name" value="DPS"/>
    <property type="match status" value="1"/>
</dbReference>
<dbReference type="InterPro" id="IPR009078">
    <property type="entry name" value="Ferritin-like_SF"/>
</dbReference>
<dbReference type="Gene3D" id="1.20.1260.10">
    <property type="match status" value="1"/>
</dbReference>
<evidence type="ECO:0000259" key="3">
    <source>
        <dbReference type="Pfam" id="PF00210"/>
    </source>
</evidence>
<protein>
    <submittedName>
        <fullName evidence="4">Ferritin and Dps</fullName>
    </submittedName>
</protein>
<organism evidence="4 5">
    <name type="scientific">Moraxella bovoculi 237</name>
    <dbReference type="NCBI Taxonomy" id="743974"/>
    <lineage>
        <taxon>Bacteria</taxon>
        <taxon>Pseudomonadati</taxon>
        <taxon>Pseudomonadota</taxon>
        <taxon>Gammaproteobacteria</taxon>
        <taxon>Moraxellales</taxon>
        <taxon>Moraxellaceae</taxon>
        <taxon>Moraxella</taxon>
    </lineage>
</organism>
<proteinExistence type="inferred from homology"/>
<feature type="domain" description="Ferritin/DPS" evidence="3">
    <location>
        <begin position="25"/>
        <end position="163"/>
    </location>
</feature>
<accession>A0A066UBB8</accession>
<dbReference type="SUPFAM" id="SSF47240">
    <property type="entry name" value="Ferritin-like"/>
    <property type="match status" value="1"/>
</dbReference>
<evidence type="ECO:0000256" key="1">
    <source>
        <dbReference type="ARBA" id="ARBA00009497"/>
    </source>
</evidence>
<dbReference type="OrthoDB" id="9797687at2"/>
<dbReference type="InterPro" id="IPR023188">
    <property type="entry name" value="DPS_DNA-bd_CS"/>
</dbReference>
<dbReference type="AlphaFoldDB" id="A0A066UBB8"/>
<dbReference type="GO" id="GO:0016722">
    <property type="term" value="F:oxidoreductase activity, acting on metal ions"/>
    <property type="evidence" value="ECO:0007669"/>
    <property type="project" value="InterPro"/>
</dbReference>
<dbReference type="Proteomes" id="UP000035860">
    <property type="component" value="Unassembled WGS sequence"/>
</dbReference>
<gene>
    <name evidence="4" type="ORF">MBO_08062</name>
</gene>
<dbReference type="InterPro" id="IPR008331">
    <property type="entry name" value="Ferritin_DPS_dom"/>
</dbReference>
<dbReference type="InterPro" id="IPR012347">
    <property type="entry name" value="Ferritin-like"/>
</dbReference>
<dbReference type="PANTHER" id="PTHR42932">
    <property type="entry name" value="GENERAL STRESS PROTEIN 20U"/>
    <property type="match status" value="1"/>
</dbReference>
<dbReference type="RefSeq" id="WP_036366516.1">
    <property type="nucleotide sequence ID" value="NZ_AOMT01000028.1"/>
</dbReference>
<comment type="similarity">
    <text evidence="1 2">Belongs to the Dps family.</text>
</comment>
<dbReference type="GO" id="GO:0008199">
    <property type="term" value="F:ferric iron binding"/>
    <property type="evidence" value="ECO:0007669"/>
    <property type="project" value="InterPro"/>
</dbReference>
<evidence type="ECO:0000313" key="4">
    <source>
        <dbReference type="EMBL" id="KDN24666.1"/>
    </source>
</evidence>
<sequence length="164" mass="18469">MAKKAANKKTTTQIGLEKAEVTPVIKALNNLLSSYHVFYINVRGYHWNVKGEHFFTLHPKFEELYTELQLQIDEIAERILTLSGTPLHAYSDFTKASSIKEDKDVFDGRGCVTGVVKGLQALIEEQRNVAELAEEASDQGSVDLVTGYVQEQEKLVWMYNAFLG</sequence>
<comment type="caution">
    <text evidence="4">The sequence shown here is derived from an EMBL/GenBank/DDBJ whole genome shotgun (WGS) entry which is preliminary data.</text>
</comment>
<dbReference type="InterPro" id="IPR002177">
    <property type="entry name" value="DPS_DNA-bd"/>
</dbReference>
<name>A0A066UBB8_9GAMM</name>
<dbReference type="eggNOG" id="COG0783">
    <property type="taxonomic scope" value="Bacteria"/>
</dbReference>
<dbReference type="PIRSF" id="PIRSF005900">
    <property type="entry name" value="Dps"/>
    <property type="match status" value="1"/>
</dbReference>
<keyword evidence="5" id="KW-1185">Reference proteome</keyword>
<dbReference type="Pfam" id="PF00210">
    <property type="entry name" value="Ferritin"/>
    <property type="match status" value="1"/>
</dbReference>
<evidence type="ECO:0000256" key="2">
    <source>
        <dbReference type="RuleBase" id="RU003875"/>
    </source>
</evidence>
<dbReference type="PANTHER" id="PTHR42932:SF1">
    <property type="entry name" value="GENERAL STRESS PROTEIN 20U"/>
    <property type="match status" value="1"/>
</dbReference>
<dbReference type="PROSITE" id="PS00818">
    <property type="entry name" value="DPS_1"/>
    <property type="match status" value="1"/>
</dbReference>
<evidence type="ECO:0000313" key="5">
    <source>
        <dbReference type="Proteomes" id="UP000035860"/>
    </source>
</evidence>